<evidence type="ECO:0008006" key="6">
    <source>
        <dbReference type="Google" id="ProtNLM"/>
    </source>
</evidence>
<dbReference type="InterPro" id="IPR036291">
    <property type="entry name" value="NAD(P)-bd_dom_sf"/>
</dbReference>
<dbReference type="AlphaFoldDB" id="A0AA40I0Y6"/>
<dbReference type="PANTHER" id="PTHR43313">
    <property type="entry name" value="SHORT-CHAIN DEHYDROGENASE/REDUCTASE FAMILY 9C"/>
    <property type="match status" value="1"/>
</dbReference>
<dbReference type="GO" id="GO:0008202">
    <property type="term" value="P:steroid metabolic process"/>
    <property type="evidence" value="ECO:0007669"/>
    <property type="project" value="TreeGrafter"/>
</dbReference>
<dbReference type="PROSITE" id="PS00061">
    <property type="entry name" value="ADH_SHORT"/>
    <property type="match status" value="1"/>
</dbReference>
<accession>A0AA40I0Y6</accession>
<keyword evidence="5" id="KW-1185">Reference proteome</keyword>
<name>A0AA40I0Y6_CNENI</name>
<dbReference type="PRINTS" id="PR00081">
    <property type="entry name" value="GDHRDH"/>
</dbReference>
<evidence type="ECO:0000313" key="5">
    <source>
        <dbReference type="Proteomes" id="UP001177744"/>
    </source>
</evidence>
<protein>
    <recommendedName>
        <fullName evidence="6">Retinol dehydrogenase 16</fullName>
    </recommendedName>
</protein>
<dbReference type="Pfam" id="PF00106">
    <property type="entry name" value="adh_short"/>
    <property type="match status" value="2"/>
</dbReference>
<dbReference type="InterPro" id="IPR020904">
    <property type="entry name" value="Sc_DH/Rdtase_CS"/>
</dbReference>
<dbReference type="SUPFAM" id="SSF51735">
    <property type="entry name" value="NAD(P)-binding Rossmann-fold domains"/>
    <property type="match status" value="2"/>
</dbReference>
<dbReference type="Gene3D" id="3.40.50.720">
    <property type="entry name" value="NAD(P)-binding Rossmann-like Domain"/>
    <property type="match status" value="2"/>
</dbReference>
<dbReference type="PANTHER" id="PTHR43313:SF11">
    <property type="entry name" value="RETINOL DEHYDROGENASE 16"/>
    <property type="match status" value="1"/>
</dbReference>
<proteinExistence type="inferred from homology"/>
<organism evidence="4 5">
    <name type="scientific">Cnephaeus nilssonii</name>
    <name type="common">Northern bat</name>
    <name type="synonym">Eptesicus nilssonii</name>
    <dbReference type="NCBI Taxonomy" id="3371016"/>
    <lineage>
        <taxon>Eukaryota</taxon>
        <taxon>Metazoa</taxon>
        <taxon>Chordata</taxon>
        <taxon>Craniata</taxon>
        <taxon>Vertebrata</taxon>
        <taxon>Euteleostomi</taxon>
        <taxon>Mammalia</taxon>
        <taxon>Eutheria</taxon>
        <taxon>Laurasiatheria</taxon>
        <taxon>Chiroptera</taxon>
        <taxon>Yangochiroptera</taxon>
        <taxon>Vespertilionidae</taxon>
        <taxon>Cnephaeus</taxon>
    </lineage>
</organism>
<dbReference type="FunFam" id="3.40.50.720:FF:000074">
    <property type="entry name" value="Retinol dehydrogenase type 1"/>
    <property type="match status" value="1"/>
</dbReference>
<evidence type="ECO:0000256" key="2">
    <source>
        <dbReference type="ARBA" id="ARBA00023002"/>
    </source>
</evidence>
<reference evidence="4" key="1">
    <citation type="submission" date="2023-06" db="EMBL/GenBank/DDBJ databases">
        <title>Reference genome for the Northern bat (Eptesicus nilssonii), a most northern bat species.</title>
        <authorList>
            <person name="Laine V.N."/>
            <person name="Pulliainen A.T."/>
            <person name="Lilley T.M."/>
        </authorList>
    </citation>
    <scope>NUCLEOTIDE SEQUENCE</scope>
    <source>
        <strain evidence="4">BLF_Eptnil</strain>
        <tissue evidence="4">Kidney</tissue>
    </source>
</reference>
<dbReference type="EMBL" id="JAULJE010000007">
    <property type="protein sequence ID" value="KAK1341002.1"/>
    <property type="molecule type" value="Genomic_DNA"/>
</dbReference>
<sequence>MRGVGLVHSCGGLWGLVNNAGISVPTAPNEWLTKQDSVKILNVNMLGVIEVTLSLLPLLWCQLTQEPIQVVSHLRDKYVFITGCDSGFGNLLARQLDLRGLRVLAACLTEKGAEQLRVKASDRLETVILDVTSTESIAAATQWVKERTGDRGLWGLVNNAGISVPTAPNEWLTKQDFVKILNVNLLGVIEVTLSLLPLVRKAKGRVVNVSSVFGRVAFIGGGYCISKYGVEAFSDSLRRDLSHFGVKVAIIEPGFFKTFVTSTPVIFRNFQEAWHKASPEVKEAYGERFLAYSENKARGLKAIGLLDIICTQDLSLVTNCMEHALTSCHPRTRYAPGWDAKLIYLPMSYMPTFLVDAVVNWSNPIPSKAM</sequence>
<evidence type="ECO:0000313" key="4">
    <source>
        <dbReference type="EMBL" id="KAK1341002.1"/>
    </source>
</evidence>
<dbReference type="Proteomes" id="UP001177744">
    <property type="component" value="Unassembled WGS sequence"/>
</dbReference>
<dbReference type="GO" id="GO:0016491">
    <property type="term" value="F:oxidoreductase activity"/>
    <property type="evidence" value="ECO:0007669"/>
    <property type="project" value="UniProtKB-KW"/>
</dbReference>
<gene>
    <name evidence="4" type="ORF">QTO34_017402</name>
</gene>
<evidence type="ECO:0000256" key="1">
    <source>
        <dbReference type="ARBA" id="ARBA00006484"/>
    </source>
</evidence>
<dbReference type="InterPro" id="IPR002347">
    <property type="entry name" value="SDR_fam"/>
</dbReference>
<dbReference type="PRINTS" id="PR00080">
    <property type="entry name" value="SDRFAMILY"/>
</dbReference>
<comment type="similarity">
    <text evidence="1 3">Belongs to the short-chain dehydrogenases/reductases (SDR) family.</text>
</comment>
<comment type="caution">
    <text evidence="4">The sequence shown here is derived from an EMBL/GenBank/DDBJ whole genome shotgun (WGS) entry which is preliminary data.</text>
</comment>
<evidence type="ECO:0000256" key="3">
    <source>
        <dbReference type="RuleBase" id="RU000363"/>
    </source>
</evidence>
<keyword evidence="2" id="KW-0560">Oxidoreductase</keyword>